<dbReference type="EMBL" id="BLKX01000001">
    <property type="protein sequence ID" value="GFG81683.1"/>
    <property type="molecule type" value="Genomic_DNA"/>
</dbReference>
<keyword evidence="1" id="KW-0472">Membrane</keyword>
<reference evidence="2 3" key="1">
    <citation type="journal article" date="2019" name="Emerg. Microbes Infect.">
        <title>Comprehensive subspecies identification of 175 nontuberculous mycobacteria species based on 7547 genomic profiles.</title>
        <authorList>
            <person name="Matsumoto Y."/>
            <person name="Kinjo T."/>
            <person name="Motooka D."/>
            <person name="Nabeya D."/>
            <person name="Jung N."/>
            <person name="Uechi K."/>
            <person name="Horii T."/>
            <person name="Iida T."/>
            <person name="Fujita J."/>
            <person name="Nakamura S."/>
        </authorList>
    </citation>
    <scope>NUCLEOTIDE SEQUENCE [LARGE SCALE GENOMIC DNA]</scope>
    <source>
        <strain evidence="2 3">JCM 18565</strain>
    </source>
</reference>
<sequence length="109" mass="11511">MSGEQFLKAASGIAVAYTAVGAALAKARDSMTKPLVIGISVLLVVAALAMPIKQRCGAPGRSCATAVDANGDVHYYYEVEPFGIFLIESVIGSNIPLYYTSGEEIERVR</sequence>
<keyword evidence="1" id="KW-0812">Transmembrane</keyword>
<keyword evidence="3" id="KW-1185">Reference proteome</keyword>
<protein>
    <submittedName>
        <fullName evidence="2">Uncharacterized protein</fullName>
    </submittedName>
</protein>
<evidence type="ECO:0000313" key="2">
    <source>
        <dbReference type="EMBL" id="GFG81683.1"/>
    </source>
</evidence>
<keyword evidence="1" id="KW-1133">Transmembrane helix</keyword>
<feature type="transmembrane region" description="Helical" evidence="1">
    <location>
        <begin position="35"/>
        <end position="52"/>
    </location>
</feature>
<gene>
    <name evidence="2" type="ORF">MPRG_49590</name>
</gene>
<accession>A0ABQ1CB11</accession>
<proteinExistence type="predicted"/>
<comment type="caution">
    <text evidence="2">The sequence shown here is derived from an EMBL/GenBank/DDBJ whole genome shotgun (WGS) entry which is preliminary data.</text>
</comment>
<organism evidence="2 3">
    <name type="scientific">Mycobacterium paragordonae</name>
    <dbReference type="NCBI Taxonomy" id="1389713"/>
    <lineage>
        <taxon>Bacteria</taxon>
        <taxon>Bacillati</taxon>
        <taxon>Actinomycetota</taxon>
        <taxon>Actinomycetes</taxon>
        <taxon>Mycobacteriales</taxon>
        <taxon>Mycobacteriaceae</taxon>
        <taxon>Mycobacterium</taxon>
    </lineage>
</organism>
<name>A0ABQ1CB11_9MYCO</name>
<dbReference type="Proteomes" id="UP000465240">
    <property type="component" value="Unassembled WGS sequence"/>
</dbReference>
<evidence type="ECO:0000256" key="1">
    <source>
        <dbReference type="SAM" id="Phobius"/>
    </source>
</evidence>
<evidence type="ECO:0000313" key="3">
    <source>
        <dbReference type="Proteomes" id="UP000465240"/>
    </source>
</evidence>